<feature type="transmembrane region" description="Helical" evidence="2">
    <location>
        <begin position="82"/>
        <end position="99"/>
    </location>
</feature>
<comment type="caution">
    <text evidence="3">The sequence shown here is derived from an EMBL/GenBank/DDBJ whole genome shotgun (WGS) entry which is preliminary data.</text>
</comment>
<keyword evidence="4" id="KW-1185">Reference proteome</keyword>
<dbReference type="Proteomes" id="UP001215956">
    <property type="component" value="Unassembled WGS sequence"/>
</dbReference>
<keyword evidence="2" id="KW-1133">Transmembrane helix</keyword>
<proteinExistence type="predicted"/>
<protein>
    <submittedName>
        <fullName evidence="3">Uncharacterized protein</fullName>
    </submittedName>
</protein>
<accession>A0ABT5XE37</accession>
<feature type="compositionally biased region" description="Basic and acidic residues" evidence="1">
    <location>
        <begin position="23"/>
        <end position="40"/>
    </location>
</feature>
<name>A0ABT5XE37_9EURY</name>
<evidence type="ECO:0000313" key="3">
    <source>
        <dbReference type="EMBL" id="MDF0592980.1"/>
    </source>
</evidence>
<evidence type="ECO:0000256" key="2">
    <source>
        <dbReference type="SAM" id="Phobius"/>
    </source>
</evidence>
<dbReference type="RefSeq" id="WP_316968685.1">
    <property type="nucleotide sequence ID" value="NZ_JARFPL010000012.1"/>
</dbReference>
<gene>
    <name evidence="3" type="ORF">P0O24_05220</name>
</gene>
<keyword evidence="2" id="KW-0812">Transmembrane</keyword>
<evidence type="ECO:0000256" key="1">
    <source>
        <dbReference type="SAM" id="MobiDB-lite"/>
    </source>
</evidence>
<dbReference type="InterPro" id="IPR043941">
    <property type="entry name" value="EMC6-arch"/>
</dbReference>
<dbReference type="EMBL" id="JARFPL010000012">
    <property type="protein sequence ID" value="MDF0592980.1"/>
    <property type="molecule type" value="Genomic_DNA"/>
</dbReference>
<feature type="transmembrane region" description="Helical" evidence="2">
    <location>
        <begin position="119"/>
        <end position="138"/>
    </location>
</feature>
<feature type="region of interest" description="Disordered" evidence="1">
    <location>
        <begin position="1"/>
        <end position="44"/>
    </location>
</feature>
<organism evidence="3 4">
    <name type="scientific">Candidatus Methanocrinis alkalitolerans</name>
    <dbReference type="NCBI Taxonomy" id="3033395"/>
    <lineage>
        <taxon>Archaea</taxon>
        <taxon>Methanobacteriati</taxon>
        <taxon>Methanobacteriota</taxon>
        <taxon>Stenosarchaea group</taxon>
        <taxon>Methanomicrobia</taxon>
        <taxon>Methanotrichales</taxon>
        <taxon>Methanotrichaceae</taxon>
        <taxon>Methanocrinis</taxon>
    </lineage>
</organism>
<dbReference type="Pfam" id="PF19094">
    <property type="entry name" value="EMC6_arch"/>
    <property type="match status" value="1"/>
</dbReference>
<reference evidence="3 4" key="1">
    <citation type="submission" date="2023-03" db="EMBL/GenBank/DDBJ databases">
        <title>Whole genome sequencing of Methanotrichaceae archaeon M04Ac.</title>
        <authorList>
            <person name="Khomyakova M.A."/>
            <person name="Merkel A.Y."/>
            <person name="Slobodkin A.I."/>
        </authorList>
    </citation>
    <scope>NUCLEOTIDE SEQUENCE [LARGE SCALE GENOMIC DNA]</scope>
    <source>
        <strain evidence="3 4">M04Ac</strain>
    </source>
</reference>
<keyword evidence="2" id="KW-0472">Membrane</keyword>
<sequence>MAKKRKRSKSAQNGAAAGPDGSKAADEKKITASKMDAAERKKARSDGIVMTIYPAFLGVIFGFASLQLFGTGVPEEGSVGMIYPWYFVMILVIGFTFYIQKFTYPYLKIKVEEFKAKDWLYVEFIAVDLWLVSWTLLIN</sequence>
<feature type="transmembrane region" description="Helical" evidence="2">
    <location>
        <begin position="48"/>
        <end position="70"/>
    </location>
</feature>
<evidence type="ECO:0000313" key="4">
    <source>
        <dbReference type="Proteomes" id="UP001215956"/>
    </source>
</evidence>